<name>A0A6I2KTU9_9BURK</name>
<proteinExistence type="predicted"/>
<reference evidence="2 3" key="1">
    <citation type="submission" date="2019-11" db="EMBL/GenBank/DDBJ databases">
        <title>Novel species isolated from a subtropical stream in China.</title>
        <authorList>
            <person name="Lu H."/>
        </authorList>
    </citation>
    <scope>NUCLEOTIDE SEQUENCE [LARGE SCALE GENOMIC DNA]</scope>
    <source>
        <strain evidence="2 3">FT80W</strain>
    </source>
</reference>
<gene>
    <name evidence="2" type="ORF">GJ699_02465</name>
</gene>
<protein>
    <submittedName>
        <fullName evidence="2">DUF2591 domain-containing protein</fullName>
    </submittedName>
</protein>
<dbReference type="AlphaFoldDB" id="A0A6I2KTU9"/>
<keyword evidence="3" id="KW-1185">Reference proteome</keyword>
<comment type="caution">
    <text evidence="2">The sequence shown here is derived from an EMBL/GenBank/DDBJ whole genome shotgun (WGS) entry which is preliminary data.</text>
</comment>
<evidence type="ECO:0000256" key="1">
    <source>
        <dbReference type="SAM" id="MobiDB-lite"/>
    </source>
</evidence>
<dbReference type="EMBL" id="WKJK01000001">
    <property type="protein sequence ID" value="MRW88842.1"/>
    <property type="molecule type" value="Genomic_DNA"/>
</dbReference>
<dbReference type="Proteomes" id="UP000433309">
    <property type="component" value="Unassembled WGS sequence"/>
</dbReference>
<dbReference type="Pfam" id="PF10765">
    <property type="entry name" value="Phage_P22_NinX"/>
    <property type="match status" value="1"/>
</dbReference>
<evidence type="ECO:0000313" key="3">
    <source>
        <dbReference type="Proteomes" id="UP000433309"/>
    </source>
</evidence>
<organism evidence="2 3">
    <name type="scientific">Duganella guangzhouensis</name>
    <dbReference type="NCBI Taxonomy" id="2666084"/>
    <lineage>
        <taxon>Bacteria</taxon>
        <taxon>Pseudomonadati</taxon>
        <taxon>Pseudomonadota</taxon>
        <taxon>Betaproteobacteria</taxon>
        <taxon>Burkholderiales</taxon>
        <taxon>Oxalobacteraceae</taxon>
        <taxon>Telluria group</taxon>
        <taxon>Duganella</taxon>
    </lineage>
</organism>
<dbReference type="InterPro" id="IPR019701">
    <property type="entry name" value="Phage_P22_NinX"/>
</dbReference>
<feature type="region of interest" description="Disordered" evidence="1">
    <location>
        <begin position="1"/>
        <end position="20"/>
    </location>
</feature>
<accession>A0A6I2KTU9</accession>
<sequence length="181" mass="19685">MDFPRAGHGVCSAPAKGDGESWPRAPCGKFLWQADLLDSRRGAILIRLVSELTGTDLALWVARAQKLNVVRDGDQSNGLWIVYFPNGFCSSFGEHGYRPDLNWEHGGPLIEKYEIGFGILQGIAPKDETDIVRWRCCGWHARVLAGADGGPRKEGATPLIAAMRALVASVYGKNVPDEVAP</sequence>
<evidence type="ECO:0000313" key="2">
    <source>
        <dbReference type="EMBL" id="MRW88842.1"/>
    </source>
</evidence>